<proteinExistence type="predicted"/>
<accession>A0A4V6DGM8</accession>
<evidence type="ECO:0000313" key="2">
    <source>
        <dbReference type="Proteomes" id="UP000310108"/>
    </source>
</evidence>
<dbReference type="AlphaFoldDB" id="A0A4V6DGM8"/>
<evidence type="ECO:0000313" key="1">
    <source>
        <dbReference type="EMBL" id="TKW53076.1"/>
    </source>
</evidence>
<name>A0A4V6DGM8_9PEZI</name>
<keyword evidence="2" id="KW-1185">Reference proteome</keyword>
<dbReference type="Proteomes" id="UP000310108">
    <property type="component" value="Unassembled WGS sequence"/>
</dbReference>
<gene>
    <name evidence="1" type="ORF">CTA1_4703</name>
</gene>
<organism evidence="1 2">
    <name type="scientific">Colletotrichum tanaceti</name>
    <dbReference type="NCBI Taxonomy" id="1306861"/>
    <lineage>
        <taxon>Eukaryota</taxon>
        <taxon>Fungi</taxon>
        <taxon>Dikarya</taxon>
        <taxon>Ascomycota</taxon>
        <taxon>Pezizomycotina</taxon>
        <taxon>Sordariomycetes</taxon>
        <taxon>Hypocreomycetidae</taxon>
        <taxon>Glomerellales</taxon>
        <taxon>Glomerellaceae</taxon>
        <taxon>Colletotrichum</taxon>
        <taxon>Colletotrichum destructivum species complex</taxon>
    </lineage>
</organism>
<protein>
    <submittedName>
        <fullName evidence="1">Uncharacterized protein</fullName>
    </submittedName>
</protein>
<reference evidence="1 2" key="1">
    <citation type="journal article" date="2019" name="PLoS ONE">
        <title>Comparative genome analysis indicates high evolutionary potential of pathogenicity genes in Colletotrichum tanaceti.</title>
        <authorList>
            <person name="Lelwala R.V."/>
            <person name="Korhonen P.K."/>
            <person name="Young N.D."/>
            <person name="Scott J.B."/>
            <person name="Ades P.A."/>
            <person name="Gasser R.B."/>
            <person name="Taylor P.W.J."/>
        </authorList>
    </citation>
    <scope>NUCLEOTIDE SEQUENCE [LARGE SCALE GENOMIC DNA]</scope>
    <source>
        <strain evidence="1">BRIP57314</strain>
    </source>
</reference>
<comment type="caution">
    <text evidence="1">The sequence shown here is derived from an EMBL/GenBank/DDBJ whole genome shotgun (WGS) entry which is preliminary data.</text>
</comment>
<dbReference type="EMBL" id="PJEX01000204">
    <property type="protein sequence ID" value="TKW53076.1"/>
    <property type="molecule type" value="Genomic_DNA"/>
</dbReference>
<sequence>MAKSRLRQRLFAAAAEVQATVAVSHGSLARFGSRACGRSAGFPGALLWNGASRPSSEDAEG</sequence>